<comment type="subcellular location">
    <subcellularLocation>
        <location evidence="1">Membrane</location>
        <topology evidence="1">Multi-pass membrane protein</topology>
    </subcellularLocation>
</comment>
<dbReference type="EMBL" id="JAAXKY010000037">
    <property type="protein sequence ID" value="NMH78159.1"/>
    <property type="molecule type" value="Genomic_DNA"/>
</dbReference>
<proteinExistence type="inferred from homology"/>
<reference evidence="7 8" key="1">
    <citation type="submission" date="2020-04" db="EMBL/GenBank/DDBJ databases">
        <authorList>
            <person name="Klaysubun C."/>
            <person name="Duangmal K."/>
            <person name="Lipun K."/>
        </authorList>
    </citation>
    <scope>NUCLEOTIDE SEQUENCE [LARGE SCALE GENOMIC DNA]</scope>
    <source>
        <strain evidence="7 8">JCM 11839</strain>
    </source>
</reference>
<dbReference type="PANTHER" id="PTHR31123:SF1">
    <property type="entry name" value="ACCUMULATION OF DYADS PROTEIN 2-RELATED"/>
    <property type="match status" value="1"/>
</dbReference>
<dbReference type="Pfam" id="PF01184">
    <property type="entry name" value="Gpr1_Fun34_YaaH"/>
    <property type="match status" value="1"/>
</dbReference>
<dbReference type="RefSeq" id="WP_169396231.1">
    <property type="nucleotide sequence ID" value="NZ_BAAAJH010000001.1"/>
</dbReference>
<feature type="transmembrane region" description="Helical" evidence="6">
    <location>
        <begin position="37"/>
        <end position="59"/>
    </location>
</feature>
<feature type="transmembrane region" description="Helical" evidence="6">
    <location>
        <begin position="99"/>
        <end position="120"/>
    </location>
</feature>
<feature type="transmembrane region" description="Helical" evidence="6">
    <location>
        <begin position="158"/>
        <end position="180"/>
    </location>
</feature>
<keyword evidence="4 6" id="KW-1133">Transmembrane helix</keyword>
<evidence type="ECO:0000313" key="8">
    <source>
        <dbReference type="Proteomes" id="UP001296706"/>
    </source>
</evidence>
<name>A0ABX1RE35_9PSEU</name>
<feature type="transmembrane region" description="Helical" evidence="6">
    <location>
        <begin position="186"/>
        <end position="207"/>
    </location>
</feature>
<evidence type="ECO:0000256" key="5">
    <source>
        <dbReference type="ARBA" id="ARBA00023136"/>
    </source>
</evidence>
<keyword evidence="3 6" id="KW-0812">Transmembrane</keyword>
<evidence type="ECO:0000313" key="7">
    <source>
        <dbReference type="EMBL" id="NMH78159.1"/>
    </source>
</evidence>
<accession>A0ABX1RE35</accession>
<sequence length="249" mass="25539">MSIDTNSRSTTGVEAPDYSFWREHTTIALSPVAAPSILGLFGFAAATFMVAANLAGWYGNAQTPLVLFPFALAAGGVAQLLAGMWSYRARDAVATAMHGIWGSFWIGYGIYNLLIALGVLPPAATNATAASAFGFWFVVLAAITVTGAIAASRENAALTAVLGTLAIGAALLAVSLLGALPVVQTIAAYVLLVSALLAWYVGSALMFEATFKRAVLPVGKRTAAAADSGALPNNLIQYEAGEPGVKAGQ</sequence>
<comment type="similarity">
    <text evidence="2">Belongs to the acetate uptake transporter (AceTr) (TC 2.A.96) family.</text>
</comment>
<evidence type="ECO:0000256" key="4">
    <source>
        <dbReference type="ARBA" id="ARBA00022989"/>
    </source>
</evidence>
<evidence type="ECO:0000256" key="3">
    <source>
        <dbReference type="ARBA" id="ARBA00022692"/>
    </source>
</evidence>
<protein>
    <submittedName>
        <fullName evidence="7">Acetate uptake transporter</fullName>
    </submittedName>
</protein>
<evidence type="ECO:0000256" key="1">
    <source>
        <dbReference type="ARBA" id="ARBA00004141"/>
    </source>
</evidence>
<dbReference type="NCBIfam" id="NF038013">
    <property type="entry name" value="AceTr_1"/>
    <property type="match status" value="1"/>
</dbReference>
<keyword evidence="5 6" id="KW-0472">Membrane</keyword>
<feature type="transmembrane region" description="Helical" evidence="6">
    <location>
        <begin position="132"/>
        <end position="151"/>
    </location>
</feature>
<organism evidence="7 8">
    <name type="scientific">Pseudonocardia xinjiangensis</name>
    <dbReference type="NCBI Taxonomy" id="75289"/>
    <lineage>
        <taxon>Bacteria</taxon>
        <taxon>Bacillati</taxon>
        <taxon>Actinomycetota</taxon>
        <taxon>Actinomycetes</taxon>
        <taxon>Pseudonocardiales</taxon>
        <taxon>Pseudonocardiaceae</taxon>
        <taxon>Pseudonocardia</taxon>
    </lineage>
</organism>
<keyword evidence="8" id="KW-1185">Reference proteome</keyword>
<evidence type="ECO:0000256" key="2">
    <source>
        <dbReference type="ARBA" id="ARBA00005587"/>
    </source>
</evidence>
<dbReference type="PANTHER" id="PTHR31123">
    <property type="entry name" value="ACCUMULATION OF DYADS PROTEIN 2-RELATED"/>
    <property type="match status" value="1"/>
</dbReference>
<comment type="caution">
    <text evidence="7">The sequence shown here is derived from an EMBL/GenBank/DDBJ whole genome shotgun (WGS) entry which is preliminary data.</text>
</comment>
<dbReference type="InterPro" id="IPR051633">
    <property type="entry name" value="AceTr"/>
</dbReference>
<feature type="transmembrane region" description="Helical" evidence="6">
    <location>
        <begin position="65"/>
        <end position="87"/>
    </location>
</feature>
<gene>
    <name evidence="7" type="ORF">HF577_13825</name>
</gene>
<dbReference type="InterPro" id="IPR000791">
    <property type="entry name" value="Gpr1/Fun34/SatP-like"/>
</dbReference>
<evidence type="ECO:0000256" key="6">
    <source>
        <dbReference type="SAM" id="Phobius"/>
    </source>
</evidence>
<dbReference type="Proteomes" id="UP001296706">
    <property type="component" value="Unassembled WGS sequence"/>
</dbReference>